<dbReference type="Proteomes" id="UP000095751">
    <property type="component" value="Unassembled WGS sequence"/>
</dbReference>
<feature type="transmembrane region" description="Helical" evidence="2">
    <location>
        <begin position="46"/>
        <end position="66"/>
    </location>
</feature>
<accession>A0A1E7F3X8</accession>
<feature type="transmembrane region" description="Helical" evidence="2">
    <location>
        <begin position="12"/>
        <end position="34"/>
    </location>
</feature>
<dbReference type="GO" id="GO:0015297">
    <property type="term" value="F:antiporter activity"/>
    <property type="evidence" value="ECO:0007669"/>
    <property type="project" value="InterPro"/>
</dbReference>
<dbReference type="OrthoDB" id="41353at2759"/>
<dbReference type="InParanoid" id="A0A1E7F3X8"/>
<proteinExistence type="inferred from homology"/>
<dbReference type="InterPro" id="IPR002528">
    <property type="entry name" value="MATE_fam"/>
</dbReference>
<sequence length="229" mass="25972">MKEFLYLGFGGVVAQCEWVFWEAVGLLVGSLGVVSLSVHTIPNQTIMTFCMIPFSFGIALAIRMGISLPISVKRTKILVIFVLFFSMVVFGLVSIGVYIYRRSIVALFTSNQEVQELAELIFVKVALFNFNIAIFAILAGIATGLGKQWLLGIINFIFLWIFGLPIIYYKSIVCDGGLNAVWYWMNIPYLGMNITLCILFSYLDWYKIQKQIINNENNNNNNEEEVEEE</sequence>
<dbReference type="KEGG" id="fcy:FRACYDRAFT_219514"/>
<feature type="transmembrane region" description="Helical" evidence="2">
    <location>
        <begin position="120"/>
        <end position="142"/>
    </location>
</feature>
<keyword evidence="2" id="KW-0812">Transmembrane</keyword>
<reference evidence="3 4" key="1">
    <citation type="submission" date="2016-09" db="EMBL/GenBank/DDBJ databases">
        <title>Extensive genetic diversity and differential bi-allelic expression allows diatom success in the polar Southern Ocean.</title>
        <authorList>
            <consortium name="DOE Joint Genome Institute"/>
            <person name="Mock T."/>
            <person name="Otillar R.P."/>
            <person name="Strauss J."/>
            <person name="Dupont C."/>
            <person name="Frickenhaus S."/>
            <person name="Maumus F."/>
            <person name="Mcmullan M."/>
            <person name="Sanges R."/>
            <person name="Schmutz J."/>
            <person name="Toseland A."/>
            <person name="Valas R."/>
            <person name="Veluchamy A."/>
            <person name="Ward B.J."/>
            <person name="Allen A."/>
            <person name="Barry K."/>
            <person name="Falciatore A."/>
            <person name="Ferrante M."/>
            <person name="Fortunato A.E."/>
            <person name="Gloeckner G."/>
            <person name="Gruber A."/>
            <person name="Hipkin R."/>
            <person name="Janech M."/>
            <person name="Kroth P."/>
            <person name="Leese F."/>
            <person name="Lindquist E."/>
            <person name="Lyon B.R."/>
            <person name="Martin J."/>
            <person name="Mayer C."/>
            <person name="Parker M."/>
            <person name="Quesneville H."/>
            <person name="Raymond J."/>
            <person name="Uhlig C."/>
            <person name="Valentin K.U."/>
            <person name="Worden A.Z."/>
            <person name="Armbrust E.V."/>
            <person name="Bowler C."/>
            <person name="Green B."/>
            <person name="Moulton V."/>
            <person name="Van Oosterhout C."/>
            <person name="Grigoriev I."/>
        </authorList>
    </citation>
    <scope>NUCLEOTIDE SEQUENCE [LARGE SCALE GENOMIC DNA]</scope>
    <source>
        <strain evidence="3 4">CCMP1102</strain>
    </source>
</reference>
<evidence type="ECO:0000313" key="4">
    <source>
        <dbReference type="Proteomes" id="UP000095751"/>
    </source>
</evidence>
<dbReference type="AlphaFoldDB" id="A0A1E7F3X8"/>
<keyword evidence="2" id="KW-0472">Membrane</keyword>
<dbReference type="GO" id="GO:0016020">
    <property type="term" value="C:membrane"/>
    <property type="evidence" value="ECO:0007669"/>
    <property type="project" value="InterPro"/>
</dbReference>
<gene>
    <name evidence="3" type="ORF">FRACYDRAFT_219514</name>
</gene>
<name>A0A1E7F3X8_9STRA</name>
<feature type="transmembrane region" description="Helical" evidence="2">
    <location>
        <begin position="181"/>
        <end position="203"/>
    </location>
</feature>
<dbReference type="Pfam" id="PF01554">
    <property type="entry name" value="MatE"/>
    <property type="match status" value="1"/>
</dbReference>
<dbReference type="GO" id="GO:0042910">
    <property type="term" value="F:xenobiotic transmembrane transporter activity"/>
    <property type="evidence" value="ECO:0007669"/>
    <property type="project" value="InterPro"/>
</dbReference>
<organism evidence="3 4">
    <name type="scientific">Fragilariopsis cylindrus CCMP1102</name>
    <dbReference type="NCBI Taxonomy" id="635003"/>
    <lineage>
        <taxon>Eukaryota</taxon>
        <taxon>Sar</taxon>
        <taxon>Stramenopiles</taxon>
        <taxon>Ochrophyta</taxon>
        <taxon>Bacillariophyta</taxon>
        <taxon>Bacillariophyceae</taxon>
        <taxon>Bacillariophycidae</taxon>
        <taxon>Bacillariales</taxon>
        <taxon>Bacillariaceae</taxon>
        <taxon>Fragilariopsis</taxon>
    </lineage>
</organism>
<feature type="transmembrane region" description="Helical" evidence="2">
    <location>
        <begin position="78"/>
        <end position="100"/>
    </location>
</feature>
<feature type="transmembrane region" description="Helical" evidence="2">
    <location>
        <begin position="149"/>
        <end position="169"/>
    </location>
</feature>
<evidence type="ECO:0000256" key="1">
    <source>
        <dbReference type="ARBA" id="ARBA00010199"/>
    </source>
</evidence>
<evidence type="ECO:0000313" key="3">
    <source>
        <dbReference type="EMBL" id="OEU12870.1"/>
    </source>
</evidence>
<keyword evidence="4" id="KW-1185">Reference proteome</keyword>
<comment type="similarity">
    <text evidence="1">Belongs to the multi antimicrobial extrusion (MATE) (TC 2.A.66.1) family.</text>
</comment>
<dbReference type="EMBL" id="KV784364">
    <property type="protein sequence ID" value="OEU12870.1"/>
    <property type="molecule type" value="Genomic_DNA"/>
</dbReference>
<protein>
    <submittedName>
        <fullName evidence="3">Uncharacterized protein</fullName>
    </submittedName>
</protein>
<feature type="non-terminal residue" evidence="3">
    <location>
        <position position="229"/>
    </location>
</feature>
<dbReference type="PANTHER" id="PTHR11206">
    <property type="entry name" value="MULTIDRUG RESISTANCE PROTEIN"/>
    <property type="match status" value="1"/>
</dbReference>
<keyword evidence="2" id="KW-1133">Transmembrane helix</keyword>
<evidence type="ECO:0000256" key="2">
    <source>
        <dbReference type="SAM" id="Phobius"/>
    </source>
</evidence>